<feature type="transmembrane region" description="Helical" evidence="19">
    <location>
        <begin position="20"/>
        <end position="44"/>
    </location>
</feature>
<dbReference type="GO" id="GO:0005886">
    <property type="term" value="C:plasma membrane"/>
    <property type="evidence" value="ECO:0007669"/>
    <property type="project" value="UniProtKB-SubCell"/>
</dbReference>
<feature type="transmembrane region" description="Helical" evidence="19">
    <location>
        <begin position="159"/>
        <end position="180"/>
    </location>
</feature>
<reference evidence="20 21" key="1">
    <citation type="submission" date="2017-05" db="EMBL/GenBank/DDBJ databases">
        <authorList>
            <person name="Varghese N."/>
            <person name="Submissions S."/>
        </authorList>
    </citation>
    <scope>NUCLEOTIDE SEQUENCE [LARGE SCALE GENOMIC DNA]</scope>
    <source>
        <strain evidence="20 21">DSM 21194</strain>
    </source>
</reference>
<dbReference type="PIRSF" id="PIRSF000851">
    <property type="entry name" value="PcS"/>
    <property type="match status" value="1"/>
</dbReference>
<dbReference type="InterPro" id="IPR043130">
    <property type="entry name" value="CDP-OH_PTrfase_TM_dom"/>
</dbReference>
<name>A0A521DMA9_9BACT</name>
<keyword evidence="15" id="KW-0594">Phospholipid biosynthesis</keyword>
<feature type="transmembrane region" description="Helical" evidence="19">
    <location>
        <begin position="215"/>
        <end position="236"/>
    </location>
</feature>
<evidence type="ECO:0000256" key="16">
    <source>
        <dbReference type="ARBA" id="ARBA00023211"/>
    </source>
</evidence>
<evidence type="ECO:0000256" key="5">
    <source>
        <dbReference type="ARBA" id="ARBA00013195"/>
    </source>
</evidence>
<sequence length="243" mass="27182">MGCRSHGNRNVQNNPPVKKIAAYGVHLFTASGAALALWALVLIFEESYQMALWALAGTVLIDSVDGALARLVQTKKHAAAIDGALLDNIVDYLTWTAIPLFWIYATMHLPLWVLLVCAAASALGFSNTEAKTSDHFFLGFPSYWNIVVVYIFLLQLSVFWATLIMLAFAVATFLPVKYVYPTRTLFLRKTTLLLGSFFVIHFLALIYFYDRASPLLLYSSLLFPCYYFGLSFYLNVKTAETSS</sequence>
<comment type="similarity">
    <text evidence="4">Belongs to the CDP-alcohol phosphatidyltransferase class-I family.</text>
</comment>
<protein>
    <recommendedName>
        <fullName evidence="6">Phosphatidylcholine synthase</fullName>
        <ecNumber evidence="5">2.7.8.24</ecNumber>
    </recommendedName>
    <alternativeName>
        <fullName evidence="18">CDP-diglyceride-choline O-phosphatidyltransferase</fullName>
    </alternativeName>
</protein>
<dbReference type="Gene3D" id="1.20.120.1760">
    <property type="match status" value="1"/>
</dbReference>
<dbReference type="EC" id="2.7.8.24" evidence="5"/>
<dbReference type="InterPro" id="IPR026027">
    <property type="entry name" value="PcS"/>
</dbReference>
<evidence type="ECO:0000256" key="10">
    <source>
        <dbReference type="ARBA" id="ARBA00022679"/>
    </source>
</evidence>
<evidence type="ECO:0000256" key="6">
    <source>
        <dbReference type="ARBA" id="ARBA00015623"/>
    </source>
</evidence>
<dbReference type="AlphaFoldDB" id="A0A521DMA9"/>
<evidence type="ECO:0000256" key="11">
    <source>
        <dbReference type="ARBA" id="ARBA00022692"/>
    </source>
</evidence>
<evidence type="ECO:0000256" key="9">
    <source>
        <dbReference type="ARBA" id="ARBA00022519"/>
    </source>
</evidence>
<keyword evidence="7" id="KW-1003">Cell membrane</keyword>
<gene>
    <name evidence="20" type="ORF">SAMN06265218_11135</name>
</gene>
<keyword evidence="10" id="KW-0808">Transferase</keyword>
<keyword evidence="9" id="KW-0997">Cell inner membrane</keyword>
<dbReference type="EMBL" id="FXTH01000011">
    <property type="protein sequence ID" value="SMO72735.1"/>
    <property type="molecule type" value="Genomic_DNA"/>
</dbReference>
<comment type="subcellular location">
    <subcellularLocation>
        <location evidence="3">Cell inner membrane</location>
        <topology evidence="3">Multi-pass membrane protein</topology>
    </subcellularLocation>
</comment>
<evidence type="ECO:0000256" key="13">
    <source>
        <dbReference type="ARBA" id="ARBA00023098"/>
    </source>
</evidence>
<evidence type="ECO:0000313" key="21">
    <source>
        <dbReference type="Proteomes" id="UP000317593"/>
    </source>
</evidence>
<evidence type="ECO:0000256" key="2">
    <source>
        <dbReference type="ARBA" id="ARBA00001936"/>
    </source>
</evidence>
<accession>A0A521DMA9</accession>
<keyword evidence="16" id="KW-0464">Manganese</keyword>
<keyword evidence="21" id="KW-1185">Reference proteome</keyword>
<evidence type="ECO:0000256" key="14">
    <source>
        <dbReference type="ARBA" id="ARBA00023136"/>
    </source>
</evidence>
<feature type="transmembrane region" description="Helical" evidence="19">
    <location>
        <begin position="135"/>
        <end position="153"/>
    </location>
</feature>
<evidence type="ECO:0000256" key="19">
    <source>
        <dbReference type="SAM" id="Phobius"/>
    </source>
</evidence>
<keyword evidence="11 19" id="KW-0812">Transmembrane</keyword>
<organism evidence="20 21">
    <name type="scientific">Fodinibius sediminis</name>
    <dbReference type="NCBI Taxonomy" id="1214077"/>
    <lineage>
        <taxon>Bacteria</taxon>
        <taxon>Pseudomonadati</taxon>
        <taxon>Balneolota</taxon>
        <taxon>Balneolia</taxon>
        <taxon>Balneolales</taxon>
        <taxon>Balneolaceae</taxon>
        <taxon>Fodinibius</taxon>
    </lineage>
</organism>
<comment type="cofactor">
    <cofactor evidence="2">
        <name>Mn(2+)</name>
        <dbReference type="ChEBI" id="CHEBI:29035"/>
    </cofactor>
</comment>
<proteinExistence type="inferred from homology"/>
<feature type="transmembrane region" description="Helical" evidence="19">
    <location>
        <begin position="111"/>
        <end position="128"/>
    </location>
</feature>
<evidence type="ECO:0000256" key="18">
    <source>
        <dbReference type="ARBA" id="ARBA00033321"/>
    </source>
</evidence>
<evidence type="ECO:0000256" key="8">
    <source>
        <dbReference type="ARBA" id="ARBA00022516"/>
    </source>
</evidence>
<keyword evidence="12 19" id="KW-1133">Transmembrane helix</keyword>
<feature type="transmembrane region" description="Helical" evidence="19">
    <location>
        <begin position="192"/>
        <end position="209"/>
    </location>
</feature>
<keyword evidence="8" id="KW-0444">Lipid biosynthesis</keyword>
<keyword evidence="13" id="KW-0443">Lipid metabolism</keyword>
<evidence type="ECO:0000256" key="3">
    <source>
        <dbReference type="ARBA" id="ARBA00004429"/>
    </source>
</evidence>
<comment type="catalytic activity">
    <reaction evidence="1">
        <text>a CDP-1,2-diacyl-sn-glycerol + choline = a 1,2-diacyl-sn-glycero-3-phosphocholine + CMP + H(+)</text>
        <dbReference type="Rhea" id="RHEA:14597"/>
        <dbReference type="ChEBI" id="CHEBI:15354"/>
        <dbReference type="ChEBI" id="CHEBI:15378"/>
        <dbReference type="ChEBI" id="CHEBI:57643"/>
        <dbReference type="ChEBI" id="CHEBI:58332"/>
        <dbReference type="ChEBI" id="CHEBI:60377"/>
        <dbReference type="EC" id="2.7.8.24"/>
    </reaction>
</comment>
<evidence type="ECO:0000256" key="17">
    <source>
        <dbReference type="ARBA" id="ARBA00023264"/>
    </source>
</evidence>
<dbReference type="GO" id="GO:0050520">
    <property type="term" value="F:phosphatidylcholine synthase activity"/>
    <property type="evidence" value="ECO:0007669"/>
    <property type="project" value="UniProtKB-EC"/>
</dbReference>
<keyword evidence="14 19" id="KW-0472">Membrane</keyword>
<dbReference type="GO" id="GO:0008654">
    <property type="term" value="P:phospholipid biosynthetic process"/>
    <property type="evidence" value="ECO:0007669"/>
    <property type="project" value="UniProtKB-KW"/>
</dbReference>
<dbReference type="Proteomes" id="UP000317593">
    <property type="component" value="Unassembled WGS sequence"/>
</dbReference>
<evidence type="ECO:0000256" key="4">
    <source>
        <dbReference type="ARBA" id="ARBA00010441"/>
    </source>
</evidence>
<evidence type="ECO:0000313" key="20">
    <source>
        <dbReference type="EMBL" id="SMO72735.1"/>
    </source>
</evidence>
<evidence type="ECO:0000256" key="1">
    <source>
        <dbReference type="ARBA" id="ARBA00000958"/>
    </source>
</evidence>
<keyword evidence="17" id="KW-1208">Phospholipid metabolism</keyword>
<evidence type="ECO:0000256" key="15">
    <source>
        <dbReference type="ARBA" id="ARBA00023209"/>
    </source>
</evidence>
<evidence type="ECO:0000256" key="12">
    <source>
        <dbReference type="ARBA" id="ARBA00022989"/>
    </source>
</evidence>
<dbReference type="InterPro" id="IPR000462">
    <property type="entry name" value="CDP-OH_P_trans"/>
</dbReference>
<dbReference type="Pfam" id="PF01066">
    <property type="entry name" value="CDP-OH_P_transf"/>
    <property type="match status" value="1"/>
</dbReference>
<evidence type="ECO:0000256" key="7">
    <source>
        <dbReference type="ARBA" id="ARBA00022475"/>
    </source>
</evidence>